<name>A0A3Q3GM87_KRYMA</name>
<comment type="similarity">
    <text evidence="1">Belongs to the HEBP family.</text>
</comment>
<dbReference type="GO" id="GO:0005737">
    <property type="term" value="C:cytoplasm"/>
    <property type="evidence" value="ECO:0007669"/>
    <property type="project" value="TreeGrafter"/>
</dbReference>
<evidence type="ECO:0000256" key="2">
    <source>
        <dbReference type="SAM" id="SignalP"/>
    </source>
</evidence>
<dbReference type="OMA" id="DFEERAY"/>
<keyword evidence="2" id="KW-0732">Signal</keyword>
<proteinExistence type="inferred from homology"/>
<reference evidence="3" key="2">
    <citation type="submission" date="2025-09" db="UniProtKB">
        <authorList>
            <consortium name="Ensembl"/>
        </authorList>
    </citation>
    <scope>IDENTIFICATION</scope>
</reference>
<evidence type="ECO:0000313" key="3">
    <source>
        <dbReference type="Ensembl" id="ENSKMAP00000024667.1"/>
    </source>
</evidence>
<dbReference type="GO" id="GO:0020037">
    <property type="term" value="F:heme binding"/>
    <property type="evidence" value="ECO:0007669"/>
    <property type="project" value="TreeGrafter"/>
</dbReference>
<dbReference type="Ensembl" id="ENSKMAT00000024975.1">
    <property type="protein sequence ID" value="ENSKMAP00000024667.1"/>
    <property type="gene ID" value="ENSKMAG00000018285.1"/>
</dbReference>
<dbReference type="STRING" id="37003.ENSKMAP00000024667"/>
<dbReference type="PANTHER" id="PTHR11220:SF69">
    <property type="entry name" value="HEME-BINDING PROTEIN 2"/>
    <property type="match status" value="1"/>
</dbReference>
<sequence>MERLLFALVAAALVSPCSGDYTDFCHGQPCPEYTVLETNDHFEKRSYVATSWISTTLDGTEMFQILKAKGKLETFWKEAELPDSWPILITRREAGGGDALSLSWFLPPGFEPQFSDTSVHLERRDAATVYVRTYSGFPSTSSGLENGKILRDALTEAGIPFDSQTSTGAFFESLFSISFERRNEIWLYGS</sequence>
<evidence type="ECO:0000256" key="1">
    <source>
        <dbReference type="ARBA" id="ARBA00009817"/>
    </source>
</evidence>
<reference evidence="3" key="1">
    <citation type="submission" date="2025-08" db="UniProtKB">
        <authorList>
            <consortium name="Ensembl"/>
        </authorList>
    </citation>
    <scope>IDENTIFICATION</scope>
</reference>
<organism evidence="3 4">
    <name type="scientific">Kryptolebias marmoratus</name>
    <name type="common">Mangrove killifish</name>
    <name type="synonym">Rivulus marmoratus</name>
    <dbReference type="NCBI Taxonomy" id="37003"/>
    <lineage>
        <taxon>Eukaryota</taxon>
        <taxon>Metazoa</taxon>
        <taxon>Chordata</taxon>
        <taxon>Craniata</taxon>
        <taxon>Vertebrata</taxon>
        <taxon>Euteleostomi</taxon>
        <taxon>Actinopterygii</taxon>
        <taxon>Neopterygii</taxon>
        <taxon>Teleostei</taxon>
        <taxon>Neoteleostei</taxon>
        <taxon>Acanthomorphata</taxon>
        <taxon>Ovalentaria</taxon>
        <taxon>Atherinomorphae</taxon>
        <taxon>Cyprinodontiformes</taxon>
        <taxon>Rivulidae</taxon>
        <taxon>Kryptolebias</taxon>
    </lineage>
</organism>
<dbReference type="InterPro" id="IPR006917">
    <property type="entry name" value="SOUL_heme-bd"/>
</dbReference>
<dbReference type="GeneTree" id="ENSGT01120000272413"/>
<accession>A0A3Q3GM87</accession>
<feature type="signal peptide" evidence="2">
    <location>
        <begin position="1"/>
        <end position="19"/>
    </location>
</feature>
<dbReference type="InterPro" id="IPR011256">
    <property type="entry name" value="Reg_factor_effector_dom_sf"/>
</dbReference>
<protein>
    <submittedName>
        <fullName evidence="3">Uncharacterized protein</fullName>
    </submittedName>
</protein>
<dbReference type="Gene3D" id="3.20.80.10">
    <property type="entry name" value="Regulatory factor, effector binding domain"/>
    <property type="match status" value="1"/>
</dbReference>
<dbReference type="Proteomes" id="UP000264800">
    <property type="component" value="Unplaced"/>
</dbReference>
<dbReference type="Pfam" id="PF04832">
    <property type="entry name" value="SOUL"/>
    <property type="match status" value="1"/>
</dbReference>
<dbReference type="AlphaFoldDB" id="A0A3Q3GM87"/>
<keyword evidence="4" id="KW-1185">Reference proteome</keyword>
<dbReference type="SUPFAM" id="SSF55136">
    <property type="entry name" value="Probable bacterial effector-binding domain"/>
    <property type="match status" value="1"/>
</dbReference>
<dbReference type="PANTHER" id="PTHR11220">
    <property type="entry name" value="HEME-BINDING PROTEIN-RELATED"/>
    <property type="match status" value="1"/>
</dbReference>
<evidence type="ECO:0000313" key="4">
    <source>
        <dbReference type="Proteomes" id="UP000264800"/>
    </source>
</evidence>
<feature type="chain" id="PRO_5018743705" evidence="2">
    <location>
        <begin position="20"/>
        <end position="190"/>
    </location>
</feature>